<reference evidence="4" key="2">
    <citation type="submission" date="2021-04" db="EMBL/GenBank/DDBJ databases">
        <authorList>
            <person name="Gilroy R."/>
        </authorList>
    </citation>
    <scope>NUCLEOTIDE SEQUENCE</scope>
    <source>
        <strain evidence="4">F6-6636</strain>
    </source>
</reference>
<name>A0A948TIT9_9LACO</name>
<dbReference type="Gene3D" id="3.40.50.1220">
    <property type="entry name" value="TPP-binding domain"/>
    <property type="match status" value="1"/>
</dbReference>
<evidence type="ECO:0000313" key="5">
    <source>
        <dbReference type="Proteomes" id="UP000777303"/>
    </source>
</evidence>
<proteinExistence type="inferred from homology"/>
<dbReference type="InterPro" id="IPR029035">
    <property type="entry name" value="DHS-like_NAD/FAD-binding_dom"/>
</dbReference>
<dbReference type="Proteomes" id="UP000777303">
    <property type="component" value="Unassembled WGS sequence"/>
</dbReference>
<evidence type="ECO:0000256" key="2">
    <source>
        <dbReference type="PIRSR" id="PIRSR000089-1"/>
    </source>
</evidence>
<feature type="domain" description="Electron transfer flavoprotein alpha/beta-subunit N-terminal" evidence="3">
    <location>
        <begin position="5"/>
        <end position="180"/>
    </location>
</feature>
<feature type="binding site" evidence="2">
    <location>
        <begin position="248"/>
        <end position="252"/>
    </location>
    <ligand>
        <name>FAD</name>
        <dbReference type="ChEBI" id="CHEBI:57692"/>
    </ligand>
</feature>
<feature type="binding site" evidence="2">
    <location>
        <begin position="234"/>
        <end position="235"/>
    </location>
    <ligand>
        <name>FAD</name>
        <dbReference type="ChEBI" id="CHEBI:57692"/>
    </ligand>
</feature>
<dbReference type="PIRSF" id="PIRSF000089">
    <property type="entry name" value="Electra_flavoP_a"/>
    <property type="match status" value="1"/>
</dbReference>
<organism evidence="4 5">
    <name type="scientific">Candidatus Paralactobacillus gallistercoris</name>
    <dbReference type="NCBI Taxonomy" id="2838724"/>
    <lineage>
        <taxon>Bacteria</taxon>
        <taxon>Bacillati</taxon>
        <taxon>Bacillota</taxon>
        <taxon>Bacilli</taxon>
        <taxon>Lactobacillales</taxon>
        <taxon>Lactobacillaceae</taxon>
        <taxon>Lactobacillus</taxon>
    </lineage>
</organism>
<comment type="similarity">
    <text evidence="1">Belongs to the ETF alpha-subunit/FixB family.</text>
</comment>
<dbReference type="Pfam" id="PF00766">
    <property type="entry name" value="ETF_alpha"/>
    <property type="match status" value="1"/>
</dbReference>
<dbReference type="Pfam" id="PF01012">
    <property type="entry name" value="ETF"/>
    <property type="match status" value="1"/>
</dbReference>
<comment type="caution">
    <text evidence="4">The sequence shown here is derived from an EMBL/GenBank/DDBJ whole genome shotgun (WGS) entry which is preliminary data.</text>
</comment>
<sequence length="317" mass="35182">MRRKIWIYAQQQDNRLTAATYQLITHVRTWQQELSVILFEQPQQHLEQQLAGYGVQNVLTYHYQQYLDDVQKATLLAQLVHQYQPDICLFSADDEGRAIAPHVQVLLNVGLTADCVDLKYQDGQLLQYKPSYGDDVICEIIDLRTPQMATVRPGMFIAQRLPNNDAMPNVSDIDTLLLPANHMHLVHEHPLHSQPVDVAQAQRIIAIGRGASDDESVALAKQLAAKLDAVVMTSRPASLLPGFGQAHQIGLTGNTVSPDWLLTLGISGSTQFLAGVKNVHTLVAVNTDAHANILNYADYQFIGDAKQFMQACLTQLG</sequence>
<dbReference type="CDD" id="cd01715">
    <property type="entry name" value="ETF_alpha"/>
    <property type="match status" value="1"/>
</dbReference>
<dbReference type="InterPro" id="IPR033947">
    <property type="entry name" value="ETF_alpha_N"/>
</dbReference>
<dbReference type="GO" id="GO:0050660">
    <property type="term" value="F:flavin adenine dinucleotide binding"/>
    <property type="evidence" value="ECO:0007669"/>
    <property type="project" value="InterPro"/>
</dbReference>
<comment type="cofactor">
    <cofactor evidence="2">
        <name>FAD</name>
        <dbReference type="ChEBI" id="CHEBI:57692"/>
    </cofactor>
    <text evidence="2">Binds 1 FAD per dimer.</text>
</comment>
<protein>
    <submittedName>
        <fullName evidence="4">Electron transfer flavoprotein subunit alpha/FixB family protein</fullName>
    </submittedName>
</protein>
<evidence type="ECO:0000259" key="3">
    <source>
        <dbReference type="SMART" id="SM00893"/>
    </source>
</evidence>
<dbReference type="PANTHER" id="PTHR43153">
    <property type="entry name" value="ELECTRON TRANSFER FLAVOPROTEIN ALPHA"/>
    <property type="match status" value="1"/>
</dbReference>
<accession>A0A948TIT9</accession>
<dbReference type="InterPro" id="IPR014729">
    <property type="entry name" value="Rossmann-like_a/b/a_fold"/>
</dbReference>
<feature type="binding site" evidence="2">
    <location>
        <position position="286"/>
    </location>
    <ligand>
        <name>FAD</name>
        <dbReference type="ChEBI" id="CHEBI:57692"/>
    </ligand>
</feature>
<gene>
    <name evidence="4" type="ORF">H9901_01675</name>
</gene>
<reference evidence="4" key="1">
    <citation type="journal article" date="2021" name="PeerJ">
        <title>Extensive microbial diversity within the chicken gut microbiome revealed by metagenomics and culture.</title>
        <authorList>
            <person name="Gilroy R."/>
            <person name="Ravi A."/>
            <person name="Getino M."/>
            <person name="Pursley I."/>
            <person name="Horton D.L."/>
            <person name="Alikhan N.F."/>
            <person name="Baker D."/>
            <person name="Gharbi K."/>
            <person name="Hall N."/>
            <person name="Watson M."/>
            <person name="Adriaenssens E.M."/>
            <person name="Foster-Nyarko E."/>
            <person name="Jarju S."/>
            <person name="Secka A."/>
            <person name="Antonio M."/>
            <person name="Oren A."/>
            <person name="Chaudhuri R.R."/>
            <person name="La Ragione R."/>
            <person name="Hildebrand F."/>
            <person name="Pallen M.J."/>
        </authorList>
    </citation>
    <scope>NUCLEOTIDE SEQUENCE</scope>
    <source>
        <strain evidence="4">F6-6636</strain>
    </source>
</reference>
<dbReference type="InterPro" id="IPR014730">
    <property type="entry name" value="ETF_a/b_N"/>
</dbReference>
<dbReference type="InterPro" id="IPR001308">
    <property type="entry name" value="ETF_a/FixB"/>
</dbReference>
<dbReference type="SUPFAM" id="SSF52467">
    <property type="entry name" value="DHS-like NAD/FAD-binding domain"/>
    <property type="match status" value="1"/>
</dbReference>
<dbReference type="EMBL" id="JAHLFS010000023">
    <property type="protein sequence ID" value="MBU3851394.1"/>
    <property type="molecule type" value="Genomic_DNA"/>
</dbReference>
<dbReference type="PANTHER" id="PTHR43153:SF1">
    <property type="entry name" value="ELECTRON TRANSFER FLAVOPROTEIN SUBUNIT ALPHA, MITOCHONDRIAL"/>
    <property type="match status" value="1"/>
</dbReference>
<dbReference type="AlphaFoldDB" id="A0A948TIT9"/>
<keyword evidence="2" id="KW-0285">Flavoprotein</keyword>
<dbReference type="Gene3D" id="3.40.50.620">
    <property type="entry name" value="HUPs"/>
    <property type="match status" value="1"/>
</dbReference>
<feature type="binding site" evidence="2">
    <location>
        <position position="209"/>
    </location>
    <ligand>
        <name>FAD</name>
        <dbReference type="ChEBI" id="CHEBI:57692"/>
    </ligand>
</feature>
<dbReference type="InterPro" id="IPR014731">
    <property type="entry name" value="ETF_asu_C"/>
</dbReference>
<evidence type="ECO:0000256" key="1">
    <source>
        <dbReference type="ARBA" id="ARBA00005817"/>
    </source>
</evidence>
<dbReference type="GO" id="GO:0033539">
    <property type="term" value="P:fatty acid beta-oxidation using acyl-CoA dehydrogenase"/>
    <property type="evidence" value="ECO:0007669"/>
    <property type="project" value="TreeGrafter"/>
</dbReference>
<dbReference type="SUPFAM" id="SSF52402">
    <property type="entry name" value="Adenine nucleotide alpha hydrolases-like"/>
    <property type="match status" value="1"/>
</dbReference>
<dbReference type="SMART" id="SM00893">
    <property type="entry name" value="ETF"/>
    <property type="match status" value="1"/>
</dbReference>
<dbReference type="GO" id="GO:0009055">
    <property type="term" value="F:electron transfer activity"/>
    <property type="evidence" value="ECO:0007669"/>
    <property type="project" value="InterPro"/>
</dbReference>
<keyword evidence="2" id="KW-0274">FAD</keyword>
<evidence type="ECO:0000313" key="4">
    <source>
        <dbReference type="EMBL" id="MBU3851394.1"/>
    </source>
</evidence>